<reference evidence="1 2" key="1">
    <citation type="submission" date="2014-04" db="EMBL/GenBank/DDBJ databases">
        <authorList>
            <consortium name="DOE Joint Genome Institute"/>
            <person name="Kuo A."/>
            <person name="Kohler A."/>
            <person name="Nagy L.G."/>
            <person name="Floudas D."/>
            <person name="Copeland A."/>
            <person name="Barry K.W."/>
            <person name="Cichocki N."/>
            <person name="Veneault-Fourrey C."/>
            <person name="LaButti K."/>
            <person name="Lindquist E.A."/>
            <person name="Lipzen A."/>
            <person name="Lundell T."/>
            <person name="Morin E."/>
            <person name="Murat C."/>
            <person name="Sun H."/>
            <person name="Tunlid A."/>
            <person name="Henrissat B."/>
            <person name="Grigoriev I.V."/>
            <person name="Hibbett D.S."/>
            <person name="Martin F."/>
            <person name="Nordberg H.P."/>
            <person name="Cantor M.N."/>
            <person name="Hua S.X."/>
        </authorList>
    </citation>
    <scope>NUCLEOTIDE SEQUENCE [LARGE SCALE GENOMIC DNA]</scope>
    <source>
        <strain evidence="1 2">Foug A</strain>
    </source>
</reference>
<organism evidence="1 2">
    <name type="scientific">Scleroderma citrinum Foug A</name>
    <dbReference type="NCBI Taxonomy" id="1036808"/>
    <lineage>
        <taxon>Eukaryota</taxon>
        <taxon>Fungi</taxon>
        <taxon>Dikarya</taxon>
        <taxon>Basidiomycota</taxon>
        <taxon>Agaricomycotina</taxon>
        <taxon>Agaricomycetes</taxon>
        <taxon>Agaricomycetidae</taxon>
        <taxon>Boletales</taxon>
        <taxon>Sclerodermatineae</taxon>
        <taxon>Sclerodermataceae</taxon>
        <taxon>Scleroderma</taxon>
    </lineage>
</organism>
<gene>
    <name evidence="1" type="ORF">SCLCIDRAFT_408790</name>
</gene>
<evidence type="ECO:0000313" key="1">
    <source>
        <dbReference type="EMBL" id="KIM53849.1"/>
    </source>
</evidence>
<proteinExistence type="predicted"/>
<dbReference type="HOGENOM" id="CLU_2591181_0_0_1"/>
<reference evidence="2" key="2">
    <citation type="submission" date="2015-01" db="EMBL/GenBank/DDBJ databases">
        <title>Evolutionary Origins and Diversification of the Mycorrhizal Mutualists.</title>
        <authorList>
            <consortium name="DOE Joint Genome Institute"/>
            <consortium name="Mycorrhizal Genomics Consortium"/>
            <person name="Kohler A."/>
            <person name="Kuo A."/>
            <person name="Nagy L.G."/>
            <person name="Floudas D."/>
            <person name="Copeland A."/>
            <person name="Barry K.W."/>
            <person name="Cichocki N."/>
            <person name="Veneault-Fourrey C."/>
            <person name="LaButti K."/>
            <person name="Lindquist E.A."/>
            <person name="Lipzen A."/>
            <person name="Lundell T."/>
            <person name="Morin E."/>
            <person name="Murat C."/>
            <person name="Riley R."/>
            <person name="Ohm R."/>
            <person name="Sun H."/>
            <person name="Tunlid A."/>
            <person name="Henrissat B."/>
            <person name="Grigoriev I.V."/>
            <person name="Hibbett D.S."/>
            <person name="Martin F."/>
        </authorList>
    </citation>
    <scope>NUCLEOTIDE SEQUENCE [LARGE SCALE GENOMIC DNA]</scope>
    <source>
        <strain evidence="2">Foug A</strain>
    </source>
</reference>
<protein>
    <submittedName>
        <fullName evidence="1">Uncharacterized protein</fullName>
    </submittedName>
</protein>
<name>A0A0C3DBR2_9AGAM</name>
<dbReference type="AlphaFoldDB" id="A0A0C3DBR2"/>
<keyword evidence="2" id="KW-1185">Reference proteome</keyword>
<dbReference type="EMBL" id="KN822169">
    <property type="protein sequence ID" value="KIM53849.1"/>
    <property type="molecule type" value="Genomic_DNA"/>
</dbReference>
<accession>A0A0C3DBR2</accession>
<evidence type="ECO:0000313" key="2">
    <source>
        <dbReference type="Proteomes" id="UP000053989"/>
    </source>
</evidence>
<sequence>MTSLKRSGSSISHGASTKWARRAVISDLEYAVIRSTAKVPNGPGEVFGCKIPSLGSQVDLVLFRYYVWQQTVSDKAILMS</sequence>
<dbReference type="InParanoid" id="A0A0C3DBR2"/>
<dbReference type="Proteomes" id="UP000053989">
    <property type="component" value="Unassembled WGS sequence"/>
</dbReference>